<keyword evidence="2" id="KW-0812">Transmembrane</keyword>
<evidence type="ECO:0000313" key="4">
    <source>
        <dbReference type="Proteomes" id="UP001589608"/>
    </source>
</evidence>
<feature type="transmembrane region" description="Helical" evidence="2">
    <location>
        <begin position="68"/>
        <end position="87"/>
    </location>
</feature>
<reference evidence="3 4" key="1">
    <citation type="submission" date="2024-09" db="EMBL/GenBank/DDBJ databases">
        <authorList>
            <person name="Sun Q."/>
            <person name="Mori K."/>
        </authorList>
    </citation>
    <scope>NUCLEOTIDE SEQUENCE [LARGE SCALE GENOMIC DNA]</scope>
    <source>
        <strain evidence="3 4">JCM 3307</strain>
    </source>
</reference>
<feature type="region of interest" description="Disordered" evidence="1">
    <location>
        <begin position="176"/>
        <end position="201"/>
    </location>
</feature>
<accession>A0ABV5MD02</accession>
<organism evidence="3 4">
    <name type="scientific">Dactylosporangium vinaceum</name>
    <dbReference type="NCBI Taxonomy" id="53362"/>
    <lineage>
        <taxon>Bacteria</taxon>
        <taxon>Bacillati</taxon>
        <taxon>Actinomycetota</taxon>
        <taxon>Actinomycetes</taxon>
        <taxon>Micromonosporales</taxon>
        <taxon>Micromonosporaceae</taxon>
        <taxon>Dactylosporangium</taxon>
    </lineage>
</organism>
<evidence type="ECO:0000313" key="3">
    <source>
        <dbReference type="EMBL" id="MFB9446722.1"/>
    </source>
</evidence>
<protein>
    <submittedName>
        <fullName evidence="3">Uncharacterized protein</fullName>
    </submittedName>
</protein>
<name>A0ABV5MD02_9ACTN</name>
<keyword evidence="2" id="KW-1133">Transmembrane helix</keyword>
<feature type="transmembrane region" description="Helical" evidence="2">
    <location>
        <begin position="154"/>
        <end position="172"/>
    </location>
</feature>
<dbReference type="Proteomes" id="UP001589608">
    <property type="component" value="Unassembled WGS sequence"/>
</dbReference>
<gene>
    <name evidence="3" type="ORF">ACFFTR_26840</name>
</gene>
<evidence type="ECO:0000256" key="1">
    <source>
        <dbReference type="SAM" id="MobiDB-lite"/>
    </source>
</evidence>
<keyword evidence="2" id="KW-0472">Membrane</keyword>
<dbReference type="RefSeq" id="WP_223104635.1">
    <property type="nucleotide sequence ID" value="NZ_CP061913.1"/>
</dbReference>
<evidence type="ECO:0000256" key="2">
    <source>
        <dbReference type="SAM" id="Phobius"/>
    </source>
</evidence>
<sequence>MRYCVYVPLLVCGLLAAARVSPGAGAWMLTGVGLAAAVSSGWTSLLPPATLFDDVPWRPDRLRLLDPVPALVAVAAAAVLGGGGYRLTRSSWLAAATIRRLRRPCRESTPADNLVVADRERPHAVAVRGCGTRRPADAAASAAAAQRGYRTSRTVSVTLLVAGLLLALAAAAPGNACSSGGPVEPGPPRRVRPGAQPLTGRLPLSSKLTLILRGLARSDTGIRSRSTPLS</sequence>
<comment type="caution">
    <text evidence="3">The sequence shown here is derived from an EMBL/GenBank/DDBJ whole genome shotgun (WGS) entry which is preliminary data.</text>
</comment>
<dbReference type="EMBL" id="JBHMCA010000049">
    <property type="protein sequence ID" value="MFB9446722.1"/>
    <property type="molecule type" value="Genomic_DNA"/>
</dbReference>
<keyword evidence="4" id="KW-1185">Reference proteome</keyword>
<proteinExistence type="predicted"/>